<keyword evidence="3" id="KW-1185">Reference proteome</keyword>
<reference evidence="2 3" key="1">
    <citation type="journal article" date="2009" name="Nat. Genet.">
        <title>The genome of the cucumber, Cucumis sativus L.</title>
        <authorList>
            <person name="Huang S."/>
            <person name="Li R."/>
            <person name="Zhang Z."/>
            <person name="Li L."/>
            <person name="Gu X."/>
            <person name="Fan W."/>
            <person name="Lucas W.J."/>
            <person name="Wang X."/>
            <person name="Xie B."/>
            <person name="Ni P."/>
            <person name="Ren Y."/>
            <person name="Zhu H."/>
            <person name="Li J."/>
            <person name="Lin K."/>
            <person name="Jin W."/>
            <person name="Fei Z."/>
            <person name="Li G."/>
            <person name="Staub J."/>
            <person name="Kilian A."/>
            <person name="van der Vossen E.A."/>
            <person name="Wu Y."/>
            <person name="Guo J."/>
            <person name="He J."/>
            <person name="Jia Z."/>
            <person name="Ren Y."/>
            <person name="Tian G."/>
            <person name="Lu Y."/>
            <person name="Ruan J."/>
            <person name="Qian W."/>
            <person name="Wang M."/>
            <person name="Huang Q."/>
            <person name="Li B."/>
            <person name="Xuan Z."/>
            <person name="Cao J."/>
            <person name="Asan"/>
            <person name="Wu Z."/>
            <person name="Zhang J."/>
            <person name="Cai Q."/>
            <person name="Bai Y."/>
            <person name="Zhao B."/>
            <person name="Han Y."/>
            <person name="Li Y."/>
            <person name="Li X."/>
            <person name="Wang S."/>
            <person name="Shi Q."/>
            <person name="Liu S."/>
            <person name="Cho W.K."/>
            <person name="Kim J.Y."/>
            <person name="Xu Y."/>
            <person name="Heller-Uszynska K."/>
            <person name="Miao H."/>
            <person name="Cheng Z."/>
            <person name="Zhang S."/>
            <person name="Wu J."/>
            <person name="Yang Y."/>
            <person name="Kang H."/>
            <person name="Li M."/>
            <person name="Liang H."/>
            <person name="Ren X."/>
            <person name="Shi Z."/>
            <person name="Wen M."/>
            <person name="Jian M."/>
            <person name="Yang H."/>
            <person name="Zhang G."/>
            <person name="Yang Z."/>
            <person name="Chen R."/>
            <person name="Liu S."/>
            <person name="Li J."/>
            <person name="Ma L."/>
            <person name="Liu H."/>
            <person name="Zhou Y."/>
            <person name="Zhao J."/>
            <person name="Fang X."/>
            <person name="Li G."/>
            <person name="Fang L."/>
            <person name="Li Y."/>
            <person name="Liu D."/>
            <person name="Zheng H."/>
            <person name="Zhang Y."/>
            <person name="Qin N."/>
            <person name="Li Z."/>
            <person name="Yang G."/>
            <person name="Yang S."/>
            <person name="Bolund L."/>
            <person name="Kristiansen K."/>
            <person name="Zheng H."/>
            <person name="Li S."/>
            <person name="Zhang X."/>
            <person name="Yang H."/>
            <person name="Wang J."/>
            <person name="Sun R."/>
            <person name="Zhang B."/>
            <person name="Jiang S."/>
            <person name="Wang J."/>
            <person name="Du Y."/>
            <person name="Li S."/>
        </authorList>
    </citation>
    <scope>NUCLEOTIDE SEQUENCE [LARGE SCALE GENOMIC DNA]</scope>
    <source>
        <strain evidence="3">cv. 9930</strain>
    </source>
</reference>
<feature type="region of interest" description="Disordered" evidence="1">
    <location>
        <begin position="82"/>
        <end position="109"/>
    </location>
</feature>
<evidence type="ECO:0000313" key="2">
    <source>
        <dbReference type="EMBL" id="KGN65003.1"/>
    </source>
</evidence>
<feature type="compositionally biased region" description="Basic residues" evidence="1">
    <location>
        <begin position="94"/>
        <end position="103"/>
    </location>
</feature>
<reference evidence="2 3" key="3">
    <citation type="journal article" date="2010" name="BMC Genomics">
        <title>Transcriptome sequencing and comparative analysis of cucumber flowers with different sex types.</title>
        <authorList>
            <person name="Guo S."/>
            <person name="Zheng Y."/>
            <person name="Joung J.G."/>
            <person name="Liu S."/>
            <person name="Zhang Z."/>
            <person name="Crasta O.R."/>
            <person name="Sobral B.W."/>
            <person name="Xu Y."/>
            <person name="Huang S."/>
            <person name="Fei Z."/>
        </authorList>
    </citation>
    <scope>NUCLEOTIDE SEQUENCE [LARGE SCALE GENOMIC DNA]</scope>
    <source>
        <strain evidence="3">cv. 9930</strain>
    </source>
</reference>
<reference evidence="2 3" key="2">
    <citation type="journal article" date="2009" name="PLoS ONE">
        <title>An integrated genetic and cytogenetic map of the cucumber genome.</title>
        <authorList>
            <person name="Ren Y."/>
            <person name="Zhang Z."/>
            <person name="Liu J."/>
            <person name="Staub J.E."/>
            <person name="Han Y."/>
            <person name="Cheng Z."/>
            <person name="Li X."/>
            <person name="Lu J."/>
            <person name="Miao H."/>
            <person name="Kang H."/>
            <person name="Xie B."/>
            <person name="Gu X."/>
            <person name="Wang X."/>
            <person name="Du Y."/>
            <person name="Jin W."/>
            <person name="Huang S."/>
        </authorList>
    </citation>
    <scope>NUCLEOTIDE SEQUENCE [LARGE SCALE GENOMIC DNA]</scope>
    <source>
        <strain evidence="3">cv. 9930</strain>
    </source>
</reference>
<sequence length="109" mass="12551">MEITSSPDADFSGLATRTLIRSTKEILVFERRRKEPKSETKVGKDVAEEFEKEKTRNTLSEEKVPNCKKEEGQVYSRTLLQAQVEEGQKEQVGPHHHPRRGLRCKNQSN</sequence>
<dbReference type="Proteomes" id="UP000029981">
    <property type="component" value="Chromosome 1"/>
</dbReference>
<protein>
    <submittedName>
        <fullName evidence="2">Uncharacterized protein</fullName>
    </submittedName>
</protein>
<reference evidence="2 3" key="4">
    <citation type="journal article" date="2011" name="BMC Genomics">
        <title>RNA-Seq improves annotation of protein-coding genes in the cucumber genome.</title>
        <authorList>
            <person name="Li Z."/>
            <person name="Zhang Z."/>
            <person name="Yan P."/>
            <person name="Huang S."/>
            <person name="Fei Z."/>
            <person name="Lin K."/>
        </authorList>
    </citation>
    <scope>NUCLEOTIDE SEQUENCE [LARGE SCALE GENOMIC DNA]</scope>
    <source>
        <strain evidence="3">cv. 9930</strain>
    </source>
</reference>
<accession>A0A0A0LTC4</accession>
<organism evidence="2 3">
    <name type="scientific">Cucumis sativus</name>
    <name type="common">Cucumber</name>
    <dbReference type="NCBI Taxonomy" id="3659"/>
    <lineage>
        <taxon>Eukaryota</taxon>
        <taxon>Viridiplantae</taxon>
        <taxon>Streptophyta</taxon>
        <taxon>Embryophyta</taxon>
        <taxon>Tracheophyta</taxon>
        <taxon>Spermatophyta</taxon>
        <taxon>Magnoliopsida</taxon>
        <taxon>eudicotyledons</taxon>
        <taxon>Gunneridae</taxon>
        <taxon>Pentapetalae</taxon>
        <taxon>rosids</taxon>
        <taxon>fabids</taxon>
        <taxon>Cucurbitales</taxon>
        <taxon>Cucurbitaceae</taxon>
        <taxon>Benincaseae</taxon>
        <taxon>Cucumis</taxon>
    </lineage>
</organism>
<name>A0A0A0LTC4_CUCSA</name>
<evidence type="ECO:0000313" key="3">
    <source>
        <dbReference type="Proteomes" id="UP000029981"/>
    </source>
</evidence>
<dbReference type="Gramene" id="KGN65003">
    <property type="protein sequence ID" value="KGN65003"/>
    <property type="gene ID" value="Csa_1G173720"/>
</dbReference>
<evidence type="ECO:0000256" key="1">
    <source>
        <dbReference type="SAM" id="MobiDB-lite"/>
    </source>
</evidence>
<gene>
    <name evidence="2" type="ORF">Csa_1G173720</name>
</gene>
<dbReference type="AlphaFoldDB" id="A0A0A0LTC4"/>
<feature type="region of interest" description="Disordered" evidence="1">
    <location>
        <begin position="33"/>
        <end position="70"/>
    </location>
</feature>
<proteinExistence type="predicted"/>
<dbReference type="EMBL" id="CM002922">
    <property type="protein sequence ID" value="KGN65003.1"/>
    <property type="molecule type" value="Genomic_DNA"/>
</dbReference>